<keyword evidence="3" id="KW-1185">Reference proteome</keyword>
<evidence type="ECO:0000259" key="1">
    <source>
        <dbReference type="Pfam" id="PF08268"/>
    </source>
</evidence>
<name>A0AAP0X7J5_LIQFO</name>
<dbReference type="NCBIfam" id="TIGR01640">
    <property type="entry name" value="F_box_assoc_1"/>
    <property type="match status" value="1"/>
</dbReference>
<accession>A0AAP0X7J5</accession>
<dbReference type="PANTHER" id="PTHR31672:SF13">
    <property type="entry name" value="F-BOX PROTEIN CPR30-LIKE"/>
    <property type="match status" value="1"/>
</dbReference>
<dbReference type="Pfam" id="PF08268">
    <property type="entry name" value="FBA_3"/>
    <property type="match status" value="1"/>
</dbReference>
<dbReference type="InterPro" id="IPR017451">
    <property type="entry name" value="F-box-assoc_interact_dom"/>
</dbReference>
<protein>
    <recommendedName>
        <fullName evidence="1">F-box associated beta-propeller type 3 domain-containing protein</fullName>
    </recommendedName>
</protein>
<dbReference type="InterPro" id="IPR013187">
    <property type="entry name" value="F-box-assoc_dom_typ3"/>
</dbReference>
<evidence type="ECO:0000313" key="2">
    <source>
        <dbReference type="EMBL" id="KAK9288025.1"/>
    </source>
</evidence>
<dbReference type="PANTHER" id="PTHR31672">
    <property type="entry name" value="BNACNNG10540D PROTEIN"/>
    <property type="match status" value="1"/>
</dbReference>
<feature type="domain" description="F-box associated beta-propeller type 3" evidence="1">
    <location>
        <begin position="10"/>
        <end position="87"/>
    </location>
</feature>
<gene>
    <name evidence="2" type="ORF">L1049_016470</name>
</gene>
<proteinExistence type="predicted"/>
<dbReference type="AlphaFoldDB" id="A0AAP0X7J5"/>
<dbReference type="InterPro" id="IPR050796">
    <property type="entry name" value="SCF_F-box_component"/>
</dbReference>
<reference evidence="2 3" key="1">
    <citation type="journal article" date="2024" name="Plant J.">
        <title>Genome sequences and population genomics reveal climatic adaptation and genomic divergence between two closely related sweetgum species.</title>
        <authorList>
            <person name="Xu W.Q."/>
            <person name="Ren C.Q."/>
            <person name="Zhang X.Y."/>
            <person name="Comes H.P."/>
            <person name="Liu X.H."/>
            <person name="Li Y.G."/>
            <person name="Kettle C.J."/>
            <person name="Jalonen R."/>
            <person name="Gaisberger H."/>
            <person name="Ma Y.Z."/>
            <person name="Qiu Y.X."/>
        </authorList>
    </citation>
    <scope>NUCLEOTIDE SEQUENCE [LARGE SCALE GENOMIC DNA]</scope>
    <source>
        <strain evidence="2">Hangzhou</strain>
    </source>
</reference>
<dbReference type="EMBL" id="JBBPBK010000003">
    <property type="protein sequence ID" value="KAK9288025.1"/>
    <property type="molecule type" value="Genomic_DNA"/>
</dbReference>
<evidence type="ECO:0000313" key="3">
    <source>
        <dbReference type="Proteomes" id="UP001415857"/>
    </source>
</evidence>
<sequence>MACFVRDIIFVGNPSTREFRRLPESGFATRYDRYFSRYLVYGFGYDESIDDYKVVAVLCKIGNGLSETEVKVYTLRTNSWRRIQEFLYGPPQEPCQFVSGALNWVSLRHHGGFLLSWALLLLIWKRRHTGRCHIL</sequence>
<comment type="caution">
    <text evidence="2">The sequence shown here is derived from an EMBL/GenBank/DDBJ whole genome shotgun (WGS) entry which is preliminary data.</text>
</comment>
<dbReference type="Proteomes" id="UP001415857">
    <property type="component" value="Unassembled WGS sequence"/>
</dbReference>
<organism evidence="2 3">
    <name type="scientific">Liquidambar formosana</name>
    <name type="common">Formosan gum</name>
    <dbReference type="NCBI Taxonomy" id="63359"/>
    <lineage>
        <taxon>Eukaryota</taxon>
        <taxon>Viridiplantae</taxon>
        <taxon>Streptophyta</taxon>
        <taxon>Embryophyta</taxon>
        <taxon>Tracheophyta</taxon>
        <taxon>Spermatophyta</taxon>
        <taxon>Magnoliopsida</taxon>
        <taxon>eudicotyledons</taxon>
        <taxon>Gunneridae</taxon>
        <taxon>Pentapetalae</taxon>
        <taxon>Saxifragales</taxon>
        <taxon>Altingiaceae</taxon>
        <taxon>Liquidambar</taxon>
    </lineage>
</organism>